<protein>
    <submittedName>
        <fullName evidence="2">Cobalt-precorrin 5A hydrolase</fullName>
    </submittedName>
</protein>
<keyword evidence="2" id="KW-0378">Hydrolase</keyword>
<dbReference type="GO" id="GO:0009236">
    <property type="term" value="P:cobalamin biosynthetic process"/>
    <property type="evidence" value="ECO:0007669"/>
    <property type="project" value="InterPro"/>
</dbReference>
<dbReference type="Proteomes" id="UP000244013">
    <property type="component" value="Unassembled WGS sequence"/>
</dbReference>
<reference evidence="2 3" key="1">
    <citation type="submission" date="2018-04" db="EMBL/GenBank/DDBJ databases">
        <title>Genomic Encyclopedia of Type Strains, Phase III (KMG-III): the genomes of soil and plant-associated and newly described type strains.</title>
        <authorList>
            <person name="Whitman W."/>
        </authorList>
    </citation>
    <scope>NUCLEOTIDE SEQUENCE [LARGE SCALE GENOMIC DNA]</scope>
    <source>
        <strain evidence="2 3">MA-olki</strain>
    </source>
</reference>
<organism evidence="2 3">
    <name type="scientific">Sphingomonas faeni</name>
    <dbReference type="NCBI Taxonomy" id="185950"/>
    <lineage>
        <taxon>Bacteria</taxon>
        <taxon>Pseudomonadati</taxon>
        <taxon>Pseudomonadota</taxon>
        <taxon>Alphaproteobacteria</taxon>
        <taxon>Sphingomonadales</taxon>
        <taxon>Sphingomonadaceae</taxon>
        <taxon>Sphingomonas</taxon>
    </lineage>
</organism>
<dbReference type="Pfam" id="PF01890">
    <property type="entry name" value="CbiG_C"/>
    <property type="match status" value="1"/>
</dbReference>
<accession>A0A2T5U9Q2</accession>
<evidence type="ECO:0000313" key="2">
    <source>
        <dbReference type="EMBL" id="PTW48231.1"/>
    </source>
</evidence>
<dbReference type="InterPro" id="IPR036518">
    <property type="entry name" value="CobE/GbiG_C_sf"/>
</dbReference>
<feature type="domain" description="CobE/GbiG C-terminal" evidence="1">
    <location>
        <begin position="2"/>
        <end position="116"/>
    </location>
</feature>
<dbReference type="AlphaFoldDB" id="A0A2T5U9Q2"/>
<dbReference type="Gene3D" id="3.30.420.180">
    <property type="entry name" value="CobE/GbiG C-terminal domain"/>
    <property type="match status" value="1"/>
</dbReference>
<gene>
    <name evidence="2" type="ORF">C8J25_102323</name>
</gene>
<dbReference type="SUPFAM" id="SSF159664">
    <property type="entry name" value="CobE/GbiG C-terminal domain-like"/>
    <property type="match status" value="1"/>
</dbReference>
<dbReference type="OrthoDB" id="7475241at2"/>
<comment type="caution">
    <text evidence="2">The sequence shown here is derived from an EMBL/GenBank/DDBJ whole genome shotgun (WGS) entry which is preliminary data.</text>
</comment>
<evidence type="ECO:0000259" key="1">
    <source>
        <dbReference type="Pfam" id="PF01890"/>
    </source>
</evidence>
<proteinExistence type="predicted"/>
<dbReference type="GO" id="GO:0016787">
    <property type="term" value="F:hydrolase activity"/>
    <property type="evidence" value="ECO:0007669"/>
    <property type="project" value="UniProtKB-KW"/>
</dbReference>
<dbReference type="EMBL" id="QAYE01000002">
    <property type="protein sequence ID" value="PTW48231.1"/>
    <property type="molecule type" value="Genomic_DNA"/>
</dbReference>
<dbReference type="InterPro" id="IPR002750">
    <property type="entry name" value="CobE/GbiG_C"/>
</dbReference>
<evidence type="ECO:0000313" key="3">
    <source>
        <dbReference type="Proteomes" id="UP000244013"/>
    </source>
</evidence>
<name>A0A2T5U9Q2_9SPHN</name>
<sequence length="120" mass="12436">MIVAGFGFRAEATLASLQDALASARQGQPQITRLATPRDKAPLVERLAEALDLLLIAIDPDALRAAQTATKSAFSLKIRQTGSVAEACALAAAGPGARLLTPRHISQDRMAMCAIAEGAA</sequence>